<organism evidence="3 4">
    <name type="scientific">Mucilaginibacter gilvus</name>
    <dbReference type="NCBI Taxonomy" id="2305909"/>
    <lineage>
        <taxon>Bacteria</taxon>
        <taxon>Pseudomonadati</taxon>
        <taxon>Bacteroidota</taxon>
        <taxon>Sphingobacteriia</taxon>
        <taxon>Sphingobacteriales</taxon>
        <taxon>Sphingobacteriaceae</taxon>
        <taxon>Mucilaginibacter</taxon>
    </lineage>
</organism>
<keyword evidence="1" id="KW-0812">Transmembrane</keyword>
<evidence type="ECO:0000313" key="4">
    <source>
        <dbReference type="Proteomes" id="UP000286701"/>
    </source>
</evidence>
<feature type="transmembrane region" description="Helical" evidence="1">
    <location>
        <begin position="200"/>
        <end position="219"/>
    </location>
</feature>
<keyword evidence="3" id="KW-0012">Acyltransferase</keyword>
<gene>
    <name evidence="3" type="ORF">EPL05_20155</name>
</gene>
<feature type="transmembrane region" description="Helical" evidence="1">
    <location>
        <begin position="279"/>
        <end position="300"/>
    </location>
</feature>
<dbReference type="OrthoDB" id="290051at2"/>
<dbReference type="PANTHER" id="PTHR23028:SF53">
    <property type="entry name" value="ACYL_TRANSF_3 DOMAIN-CONTAINING PROTEIN"/>
    <property type="match status" value="1"/>
</dbReference>
<sequence>MTQPKHIHQVDYIRAIACVGVTLFHLGGKSLPGLKYAWLWIYMFFLLSGFIICKAIPKNYIWRMAPTFIAKRVSRIEPPYILSIALVLLLNLIYTRLGYLQEIKPDWPNLLGHLAYLNNFNGNNYVNPVYWTLGIEFQFYLFVALAFPLVNSKWGAYFLLALSIVSYFVHLPWSTMLPMFPVFALGMLYFLYSSKQIKPLLALLISLPIIYISCFNSGWRETCTALFALLLLALPLKANGIIKFFSTISFSLYLTHDTIGSNLVVYMGQSLPKTLPFKALEFGTGIIVSIVFAWVFYLAVEAPFLKLSKRIVYS</sequence>
<feature type="transmembrane region" description="Helical" evidence="1">
    <location>
        <begin position="129"/>
        <end position="147"/>
    </location>
</feature>
<dbReference type="EMBL" id="SBIW01000012">
    <property type="protein sequence ID" value="RWY47908.1"/>
    <property type="molecule type" value="Genomic_DNA"/>
</dbReference>
<comment type="caution">
    <text evidence="3">The sequence shown here is derived from an EMBL/GenBank/DDBJ whole genome shotgun (WGS) entry which is preliminary data.</text>
</comment>
<feature type="transmembrane region" description="Helical" evidence="1">
    <location>
        <begin position="225"/>
        <end position="245"/>
    </location>
</feature>
<keyword evidence="1" id="KW-1133">Transmembrane helix</keyword>
<dbReference type="GO" id="GO:0016020">
    <property type="term" value="C:membrane"/>
    <property type="evidence" value="ECO:0007669"/>
    <property type="project" value="TreeGrafter"/>
</dbReference>
<feature type="transmembrane region" description="Helical" evidence="1">
    <location>
        <begin position="78"/>
        <end position="97"/>
    </location>
</feature>
<keyword evidence="1" id="KW-0472">Membrane</keyword>
<dbReference type="AlphaFoldDB" id="A0A444MIG2"/>
<protein>
    <submittedName>
        <fullName evidence="3">Acyltransferase</fullName>
    </submittedName>
</protein>
<accession>A0A444MIG2</accession>
<dbReference type="InterPro" id="IPR002656">
    <property type="entry name" value="Acyl_transf_3_dom"/>
</dbReference>
<dbReference type="InterPro" id="IPR050879">
    <property type="entry name" value="Acyltransferase_3"/>
</dbReference>
<dbReference type="GO" id="GO:0000271">
    <property type="term" value="P:polysaccharide biosynthetic process"/>
    <property type="evidence" value="ECO:0007669"/>
    <property type="project" value="TreeGrafter"/>
</dbReference>
<dbReference type="Proteomes" id="UP000286701">
    <property type="component" value="Unassembled WGS sequence"/>
</dbReference>
<evidence type="ECO:0000259" key="2">
    <source>
        <dbReference type="Pfam" id="PF01757"/>
    </source>
</evidence>
<evidence type="ECO:0000313" key="3">
    <source>
        <dbReference type="EMBL" id="RWY47908.1"/>
    </source>
</evidence>
<proteinExistence type="predicted"/>
<dbReference type="GO" id="GO:0016747">
    <property type="term" value="F:acyltransferase activity, transferring groups other than amino-acyl groups"/>
    <property type="evidence" value="ECO:0007669"/>
    <property type="project" value="InterPro"/>
</dbReference>
<dbReference type="Pfam" id="PF01757">
    <property type="entry name" value="Acyl_transf_3"/>
    <property type="match status" value="1"/>
</dbReference>
<evidence type="ECO:0000256" key="1">
    <source>
        <dbReference type="SAM" id="Phobius"/>
    </source>
</evidence>
<dbReference type="PANTHER" id="PTHR23028">
    <property type="entry name" value="ACETYLTRANSFERASE"/>
    <property type="match status" value="1"/>
</dbReference>
<feature type="transmembrane region" description="Helical" evidence="1">
    <location>
        <begin position="37"/>
        <end position="57"/>
    </location>
</feature>
<keyword evidence="3" id="KW-0808">Transferase</keyword>
<feature type="transmembrane region" description="Helical" evidence="1">
    <location>
        <begin position="12"/>
        <end position="31"/>
    </location>
</feature>
<dbReference type="RefSeq" id="WP_128535802.1">
    <property type="nucleotide sequence ID" value="NZ_SBIW01000012.1"/>
</dbReference>
<feature type="transmembrane region" description="Helical" evidence="1">
    <location>
        <begin position="154"/>
        <end position="170"/>
    </location>
</feature>
<keyword evidence="4" id="KW-1185">Reference proteome</keyword>
<reference evidence="3 4" key="1">
    <citation type="submission" date="2019-01" db="EMBL/GenBank/DDBJ databases">
        <title>Mucilaginibacter antarcticum sp. nov., isolated from antarctic soil.</title>
        <authorList>
            <person name="Yan Y.-Q."/>
            <person name="Du Z.-J."/>
        </authorList>
    </citation>
    <scope>NUCLEOTIDE SEQUENCE [LARGE SCALE GENOMIC DNA]</scope>
    <source>
        <strain evidence="3 4">F01003</strain>
    </source>
</reference>
<name>A0A444MIG2_9SPHI</name>
<feature type="domain" description="Acyltransferase 3" evidence="2">
    <location>
        <begin position="8"/>
        <end position="297"/>
    </location>
</feature>